<dbReference type="InterPro" id="IPR016197">
    <property type="entry name" value="Chromo-like_dom_sf"/>
</dbReference>
<accession>A0AAD4XPJ9</accession>
<dbReference type="InterPro" id="IPR040706">
    <property type="entry name" value="Zf-MYST"/>
</dbReference>
<evidence type="ECO:0000256" key="3">
    <source>
        <dbReference type="ARBA" id="ARBA00013184"/>
    </source>
</evidence>
<dbReference type="PROSITE" id="PS51726">
    <property type="entry name" value="MYST_HAT"/>
    <property type="match status" value="1"/>
</dbReference>
<dbReference type="GO" id="GO:0003682">
    <property type="term" value="F:chromatin binding"/>
    <property type="evidence" value="ECO:0007669"/>
    <property type="project" value="TreeGrafter"/>
</dbReference>
<dbReference type="EC" id="2.3.1.48" evidence="3 11"/>
<name>A0AAD4XPJ9_9MAGN</name>
<dbReference type="PANTHER" id="PTHR10615">
    <property type="entry name" value="HISTONE ACETYLTRANSFERASE"/>
    <property type="match status" value="1"/>
</dbReference>
<dbReference type="Gene3D" id="3.40.630.30">
    <property type="match status" value="1"/>
</dbReference>
<dbReference type="InterPro" id="IPR050603">
    <property type="entry name" value="MYST_HAT"/>
</dbReference>
<dbReference type="InterPro" id="IPR036388">
    <property type="entry name" value="WH-like_DNA-bd_sf"/>
</dbReference>
<keyword evidence="13" id="KW-1133">Transmembrane helix</keyword>
<keyword evidence="5" id="KW-0479">Metal-binding</keyword>
<dbReference type="SUPFAM" id="SSF54160">
    <property type="entry name" value="Chromo domain-like"/>
    <property type="match status" value="1"/>
</dbReference>
<evidence type="ECO:0000313" key="16">
    <source>
        <dbReference type="Proteomes" id="UP001202328"/>
    </source>
</evidence>
<keyword evidence="16" id="KW-1185">Reference proteome</keyword>
<feature type="region of interest" description="Disordered" evidence="12">
    <location>
        <begin position="13"/>
        <end position="41"/>
    </location>
</feature>
<dbReference type="Proteomes" id="UP001202328">
    <property type="component" value="Unassembled WGS sequence"/>
</dbReference>
<proteinExistence type="inferred from homology"/>
<dbReference type="Gene3D" id="3.30.60.60">
    <property type="entry name" value="N-acetyl transferase-like"/>
    <property type="match status" value="1"/>
</dbReference>
<keyword evidence="7" id="KW-0862">Zinc</keyword>
<gene>
    <name evidence="15" type="ORF">MKW98_024303</name>
</gene>
<evidence type="ECO:0000256" key="1">
    <source>
        <dbReference type="ARBA" id="ARBA00004123"/>
    </source>
</evidence>
<evidence type="ECO:0000256" key="11">
    <source>
        <dbReference type="RuleBase" id="RU361211"/>
    </source>
</evidence>
<dbReference type="InterPro" id="IPR016181">
    <property type="entry name" value="Acyl_CoA_acyltransferase"/>
</dbReference>
<keyword evidence="9" id="KW-0007">Acetylation</keyword>
<evidence type="ECO:0000256" key="4">
    <source>
        <dbReference type="ARBA" id="ARBA00022679"/>
    </source>
</evidence>
<evidence type="ECO:0000256" key="12">
    <source>
        <dbReference type="SAM" id="MobiDB-lite"/>
    </source>
</evidence>
<feature type="compositionally biased region" description="Basic residues" evidence="12">
    <location>
        <begin position="15"/>
        <end position="27"/>
    </location>
</feature>
<evidence type="ECO:0000259" key="14">
    <source>
        <dbReference type="PROSITE" id="PS51726"/>
    </source>
</evidence>
<dbReference type="SUPFAM" id="SSF55729">
    <property type="entry name" value="Acyl-CoA N-acyltransferases (Nat)"/>
    <property type="match status" value="1"/>
</dbReference>
<dbReference type="EMBL" id="JAJJMB010007708">
    <property type="protein sequence ID" value="KAI3928702.1"/>
    <property type="molecule type" value="Genomic_DNA"/>
</dbReference>
<reference evidence="15" key="1">
    <citation type="submission" date="2022-04" db="EMBL/GenBank/DDBJ databases">
        <title>A functionally conserved STORR gene fusion in Papaver species that diverged 16.8 million years ago.</title>
        <authorList>
            <person name="Catania T."/>
        </authorList>
    </citation>
    <scope>NUCLEOTIDE SEQUENCE</scope>
    <source>
        <strain evidence="15">S-188037</strain>
    </source>
</reference>
<keyword evidence="4" id="KW-0808">Transferase</keyword>
<dbReference type="GO" id="GO:0000785">
    <property type="term" value="C:chromatin"/>
    <property type="evidence" value="ECO:0007669"/>
    <property type="project" value="TreeGrafter"/>
</dbReference>
<evidence type="ECO:0000256" key="2">
    <source>
        <dbReference type="ARBA" id="ARBA00010107"/>
    </source>
</evidence>
<comment type="subcellular location">
    <subcellularLocation>
        <location evidence="1 11">Nucleus</location>
    </subcellularLocation>
</comment>
<organism evidence="15 16">
    <name type="scientific">Papaver atlanticum</name>
    <dbReference type="NCBI Taxonomy" id="357466"/>
    <lineage>
        <taxon>Eukaryota</taxon>
        <taxon>Viridiplantae</taxon>
        <taxon>Streptophyta</taxon>
        <taxon>Embryophyta</taxon>
        <taxon>Tracheophyta</taxon>
        <taxon>Spermatophyta</taxon>
        <taxon>Magnoliopsida</taxon>
        <taxon>Ranunculales</taxon>
        <taxon>Papaveraceae</taxon>
        <taxon>Papaveroideae</taxon>
        <taxon>Papaver</taxon>
    </lineage>
</organism>
<keyword evidence="8" id="KW-0156">Chromatin regulator</keyword>
<comment type="similarity">
    <text evidence="2 11">Belongs to the MYST (SAS/MOZ) family.</text>
</comment>
<feature type="transmembrane region" description="Helical" evidence="13">
    <location>
        <begin position="393"/>
        <end position="412"/>
    </location>
</feature>
<evidence type="ECO:0000256" key="6">
    <source>
        <dbReference type="ARBA" id="ARBA00022771"/>
    </source>
</evidence>
<evidence type="ECO:0000256" key="9">
    <source>
        <dbReference type="ARBA" id="ARBA00022990"/>
    </source>
</evidence>
<keyword evidence="10 11" id="KW-0539">Nucleus</keyword>
<dbReference type="GO" id="GO:0005634">
    <property type="term" value="C:nucleus"/>
    <property type="evidence" value="ECO:0007669"/>
    <property type="project" value="UniProtKB-SubCell"/>
</dbReference>
<dbReference type="GO" id="GO:0004402">
    <property type="term" value="F:histone acetyltransferase activity"/>
    <property type="evidence" value="ECO:0007669"/>
    <property type="project" value="InterPro"/>
</dbReference>
<evidence type="ECO:0000256" key="8">
    <source>
        <dbReference type="ARBA" id="ARBA00022853"/>
    </source>
</evidence>
<evidence type="ECO:0000256" key="13">
    <source>
        <dbReference type="SAM" id="Phobius"/>
    </source>
</evidence>
<dbReference type="GO" id="GO:0003712">
    <property type="term" value="F:transcription coregulator activity"/>
    <property type="evidence" value="ECO:0007669"/>
    <property type="project" value="TreeGrafter"/>
</dbReference>
<dbReference type="PANTHER" id="PTHR10615:SF161">
    <property type="entry name" value="HISTONE ACETYLTRANSFERASE KAT7"/>
    <property type="match status" value="1"/>
</dbReference>
<dbReference type="InterPro" id="IPR002717">
    <property type="entry name" value="HAT_MYST-type"/>
</dbReference>
<feature type="compositionally biased region" description="Pro residues" evidence="12">
    <location>
        <begin position="28"/>
        <end position="37"/>
    </location>
</feature>
<keyword evidence="13" id="KW-0472">Membrane</keyword>
<keyword evidence="6" id="KW-0863">Zinc-finger</keyword>
<dbReference type="Gene3D" id="1.10.10.10">
    <property type="entry name" value="Winged helix-like DNA-binding domain superfamily/Winged helix DNA-binding domain"/>
    <property type="match status" value="1"/>
</dbReference>
<dbReference type="GO" id="GO:0006357">
    <property type="term" value="P:regulation of transcription by RNA polymerase II"/>
    <property type="evidence" value="ECO:0007669"/>
    <property type="project" value="TreeGrafter"/>
</dbReference>
<dbReference type="Gene3D" id="2.30.30.140">
    <property type="match status" value="1"/>
</dbReference>
<evidence type="ECO:0000313" key="15">
    <source>
        <dbReference type="EMBL" id="KAI3928702.1"/>
    </source>
</evidence>
<protein>
    <recommendedName>
        <fullName evidence="3 11">Histone acetyltransferase</fullName>
        <ecNumber evidence="3 11">2.3.1.48</ecNumber>
    </recommendedName>
</protein>
<feature type="domain" description="MYST-type HAT" evidence="14">
    <location>
        <begin position="112"/>
        <end position="386"/>
    </location>
</feature>
<evidence type="ECO:0000256" key="10">
    <source>
        <dbReference type="ARBA" id="ARBA00023242"/>
    </source>
</evidence>
<sequence>MTRWIVKLTRLTQSMKKKSKRRSKKKTPPPLPIPPLQAPLQPGSKLNCTKYGAARPVKIISIVVLEDGSFEYFVIYINPDAHRRNDEWVQLAQLNMESLMPNVEDVTPEELSRVRTVDFIQLRRNEIKTWYPSPVMSEFKDCIKLHVCECCLAFTNSKTQFKRHKKECQGRDPPGHEIYIDGQLSVFQIEGAENKGYCDNICYLGSMFLDIETNSETIESSMFYVLVVRDGSGYDLIAYFSEVKQMMEPYGSSRFLCLPPHQRRGYATLVVRLACELKMGEDAGAFSYYSNFLNWIILRRAAKALPGQSCEDLSRQTEIPIEDVRTTLLELKELEREQHKFNYHFGLFTAIQDGLQTGIELRNTVNLDTVVDGCPEFDVDRVMWPRHQGRTKALFLLFLSFSFCLVTFIPRFL</sequence>
<dbReference type="Pfam" id="PF01853">
    <property type="entry name" value="MOZ_SAS"/>
    <property type="match status" value="1"/>
</dbReference>
<dbReference type="Pfam" id="PF11717">
    <property type="entry name" value="Tudor-knot"/>
    <property type="match status" value="1"/>
</dbReference>
<comment type="catalytic activity">
    <reaction evidence="11">
        <text>L-lysyl-[protein] + acetyl-CoA = N(6)-acetyl-L-lysyl-[protein] + CoA + H(+)</text>
        <dbReference type="Rhea" id="RHEA:45948"/>
        <dbReference type="Rhea" id="RHEA-COMP:9752"/>
        <dbReference type="Rhea" id="RHEA-COMP:10731"/>
        <dbReference type="ChEBI" id="CHEBI:15378"/>
        <dbReference type="ChEBI" id="CHEBI:29969"/>
        <dbReference type="ChEBI" id="CHEBI:57287"/>
        <dbReference type="ChEBI" id="CHEBI:57288"/>
        <dbReference type="ChEBI" id="CHEBI:61930"/>
        <dbReference type="EC" id="2.3.1.48"/>
    </reaction>
</comment>
<dbReference type="AlphaFoldDB" id="A0AAD4XPJ9"/>
<evidence type="ECO:0000256" key="5">
    <source>
        <dbReference type="ARBA" id="ARBA00022723"/>
    </source>
</evidence>
<dbReference type="Pfam" id="PF17772">
    <property type="entry name" value="zf-MYST"/>
    <property type="match status" value="1"/>
</dbReference>
<dbReference type="InterPro" id="IPR025995">
    <property type="entry name" value="Tudor-knot"/>
</dbReference>
<keyword evidence="13" id="KW-0812">Transmembrane</keyword>
<dbReference type="GO" id="GO:0008270">
    <property type="term" value="F:zinc ion binding"/>
    <property type="evidence" value="ECO:0007669"/>
    <property type="project" value="UniProtKB-KW"/>
</dbReference>
<evidence type="ECO:0000256" key="7">
    <source>
        <dbReference type="ARBA" id="ARBA00022833"/>
    </source>
</evidence>
<comment type="caution">
    <text evidence="15">The sequence shown here is derived from an EMBL/GenBank/DDBJ whole genome shotgun (WGS) entry which is preliminary data.</text>
</comment>